<dbReference type="InterPro" id="IPR056209">
    <property type="entry name" value="SU10_adaptor"/>
</dbReference>
<feature type="transmembrane region" description="Helical" evidence="1">
    <location>
        <begin position="936"/>
        <end position="957"/>
    </location>
</feature>
<keyword evidence="1" id="KW-1133">Transmembrane helix</keyword>
<dbReference type="Proteomes" id="UP001497444">
    <property type="component" value="Unassembled WGS sequence"/>
</dbReference>
<name>A0ABP0VIF3_9BRYO</name>
<organism evidence="2 3">
    <name type="scientific">Sphagnum jensenii</name>
    <dbReference type="NCBI Taxonomy" id="128206"/>
    <lineage>
        <taxon>Eukaryota</taxon>
        <taxon>Viridiplantae</taxon>
        <taxon>Streptophyta</taxon>
        <taxon>Embryophyta</taxon>
        <taxon>Bryophyta</taxon>
        <taxon>Sphagnophytina</taxon>
        <taxon>Sphagnopsida</taxon>
        <taxon>Sphagnales</taxon>
        <taxon>Sphagnaceae</taxon>
        <taxon>Sphagnum</taxon>
    </lineage>
</organism>
<evidence type="ECO:0000313" key="2">
    <source>
        <dbReference type="EMBL" id="CAK9254197.1"/>
    </source>
</evidence>
<comment type="caution">
    <text evidence="2">The sequence shown here is derived from an EMBL/GenBank/DDBJ whole genome shotgun (WGS) entry which is preliminary data.</text>
</comment>
<keyword evidence="3" id="KW-1185">Reference proteome</keyword>
<protein>
    <submittedName>
        <fullName evidence="2">Uncharacterized protein</fullName>
    </submittedName>
</protein>
<evidence type="ECO:0000256" key="1">
    <source>
        <dbReference type="SAM" id="Phobius"/>
    </source>
</evidence>
<dbReference type="EMBL" id="CAXAQS010000994">
    <property type="protein sequence ID" value="CAK9254197.1"/>
    <property type="molecule type" value="Genomic_DNA"/>
</dbReference>
<proteinExistence type="predicted"/>
<keyword evidence="1" id="KW-0812">Transmembrane</keyword>
<sequence>MAYTPFLPNQFDQNLIPVDIRAKYFEEYLGLSPFTTFMGSSPEDAIQIFETNNGDGLSYRVSFRKDLNYQNPIIGFDQAEGAEQAVQIFYDEISLQLRRFVDVLMGVPLVRKATPIDVYGTLRPLLLNAQRRNLVLSLLNAACGSPAVGGIYTSALAGGNGPTVDRVIYAAAGGGSPASYNAVINTAVNNMGAVGAAGSGLSNDNQPEGISGARYRGMVEGVMIYECPELNRFAVTSTGGNNITASWNLFLGAQAFEIINLVSDLSIGLDTPTPDDQAVFVRYLNLAHGRTFPKNSRRQPCGQPWAWYYASQNLYVYPLTTSDPDAGSGQLGVSYIAQPVSLSLATVSADLPYPAHYHPVLVDGTCYYLFQTEAGFKNDLKMKLALGTMGAGQNRIALLPQESFRAAVLFYVHRGLNALRRQAVLYTQVFTPDLTVTEATVVNQSQFSFKTQTPEKYAAETSVEVVYTSTSGIGNVLSSLIVAVNTDQNNVTTITVEDNSFPDEDNIQITAISYSSGSLYVYDFQLQTTGKAFNIAHYQNNNLIQIKTKAVPSLDLSDKEDLPDNLEAITVVNGMTAFLGRKQTYLYTGSEPLGGAPPAPGKPLFEYQFAVSSTDAVDPVVRQNVASMMTSNRAYRGLSVVFYADNTTAYPIYGDRNGERLISFLWALPVVHQRGKRWANKRYEIQIEYPSSFVLETENTLSLLISGDLRKSFTLSSVDTLPFKGDLLKTIPLVQQARPDPNNPNPQSLGMRLDEPYAYPKGRLKFASSQFLQPPTAEMFDAELNAILDKINTLAAAINATVAGNIPGSDNPDNAGVNNAGVVGSGDEQRLLPLLMPIIKSMASYQEGGGNNVSFRKIAQVLNNDNANVGAINGAILQAGSVDFGAINPTNNPLGNVKFFDAGYYSNNQSGDFYLFKNFTAVRTDVDSMISPLRRVIAQTIFLVSVAFAGNSFRYYVTQNTTYSFRVTVLGGEAPFAITIIGYQ</sequence>
<gene>
    <name evidence="2" type="ORF">CSSPJE1EN1_LOCUS29575</name>
</gene>
<accession>A0ABP0VIF3</accession>
<keyword evidence="1" id="KW-0472">Membrane</keyword>
<evidence type="ECO:0000313" key="3">
    <source>
        <dbReference type="Proteomes" id="UP001497444"/>
    </source>
</evidence>
<reference evidence="2" key="1">
    <citation type="submission" date="2024-02" db="EMBL/GenBank/DDBJ databases">
        <authorList>
            <consortium name="ELIXIR-Norway"/>
            <consortium name="Elixir Norway"/>
        </authorList>
    </citation>
    <scope>NUCLEOTIDE SEQUENCE</scope>
</reference>
<dbReference type="Pfam" id="PF24175">
    <property type="entry name" value="SU10_adaptor"/>
    <property type="match status" value="1"/>
</dbReference>